<protein>
    <submittedName>
        <fullName evidence="1">Uncharacterized protein</fullName>
    </submittedName>
</protein>
<sequence>MKHQQLSLVNQLAQSRFVSLSSTGSNFPALGLSQYHDLEHTFECLSV</sequence>
<accession>A0A4R1XIS5</accession>
<organism evidence="1 2">
    <name type="scientific">Acinetobacter calcoaceticus</name>
    <dbReference type="NCBI Taxonomy" id="471"/>
    <lineage>
        <taxon>Bacteria</taxon>
        <taxon>Pseudomonadati</taxon>
        <taxon>Pseudomonadota</taxon>
        <taxon>Gammaproteobacteria</taxon>
        <taxon>Moraxellales</taxon>
        <taxon>Moraxellaceae</taxon>
        <taxon>Acinetobacter</taxon>
        <taxon>Acinetobacter calcoaceticus/baumannii complex</taxon>
    </lineage>
</organism>
<reference evidence="1 2" key="1">
    <citation type="submission" date="2019-03" db="EMBL/GenBank/DDBJ databases">
        <title>Genomic analyses of the natural microbiome of Caenorhabditis elegans.</title>
        <authorList>
            <person name="Samuel B."/>
        </authorList>
    </citation>
    <scope>NUCLEOTIDE SEQUENCE [LARGE SCALE GENOMIC DNA]</scope>
    <source>
        <strain evidence="1 2">JUb89</strain>
    </source>
</reference>
<dbReference type="AlphaFoldDB" id="A0A4R1XIS5"/>
<name>A0A4R1XIS5_ACICA</name>
<dbReference type="EMBL" id="SLVJ01000022">
    <property type="protein sequence ID" value="TCM63246.1"/>
    <property type="molecule type" value="Genomic_DNA"/>
</dbReference>
<gene>
    <name evidence="1" type="ORF">EC844_12265</name>
</gene>
<keyword evidence="2" id="KW-1185">Reference proteome</keyword>
<dbReference type="Proteomes" id="UP000294963">
    <property type="component" value="Unassembled WGS sequence"/>
</dbReference>
<comment type="caution">
    <text evidence="1">The sequence shown here is derived from an EMBL/GenBank/DDBJ whole genome shotgun (WGS) entry which is preliminary data.</text>
</comment>
<evidence type="ECO:0000313" key="2">
    <source>
        <dbReference type="Proteomes" id="UP000294963"/>
    </source>
</evidence>
<proteinExistence type="predicted"/>
<evidence type="ECO:0000313" key="1">
    <source>
        <dbReference type="EMBL" id="TCM63246.1"/>
    </source>
</evidence>